<evidence type="ECO:0000313" key="1">
    <source>
        <dbReference type="EMBL" id="KAK3300023.1"/>
    </source>
</evidence>
<dbReference type="AlphaFoldDB" id="A0AAE0HNY3"/>
<gene>
    <name evidence="1" type="ORF">B0H64DRAFT_5419</name>
</gene>
<evidence type="ECO:0000313" key="2">
    <source>
        <dbReference type="Proteomes" id="UP001278766"/>
    </source>
</evidence>
<comment type="caution">
    <text evidence="1">The sequence shown here is derived from an EMBL/GenBank/DDBJ whole genome shotgun (WGS) entry which is preliminary data.</text>
</comment>
<reference evidence="1" key="1">
    <citation type="journal article" date="2023" name="Mol. Phylogenet. Evol.">
        <title>Genome-scale phylogeny and comparative genomics of the fungal order Sordariales.</title>
        <authorList>
            <person name="Hensen N."/>
            <person name="Bonometti L."/>
            <person name="Westerberg I."/>
            <person name="Brannstrom I.O."/>
            <person name="Guillou S."/>
            <person name="Cros-Aarteil S."/>
            <person name="Calhoun S."/>
            <person name="Haridas S."/>
            <person name="Kuo A."/>
            <person name="Mondo S."/>
            <person name="Pangilinan J."/>
            <person name="Riley R."/>
            <person name="LaButti K."/>
            <person name="Andreopoulos B."/>
            <person name="Lipzen A."/>
            <person name="Chen C."/>
            <person name="Yan M."/>
            <person name="Daum C."/>
            <person name="Ng V."/>
            <person name="Clum A."/>
            <person name="Steindorff A."/>
            <person name="Ohm R.A."/>
            <person name="Martin F."/>
            <person name="Silar P."/>
            <person name="Natvig D.O."/>
            <person name="Lalanne C."/>
            <person name="Gautier V."/>
            <person name="Ament-Velasquez S.L."/>
            <person name="Kruys A."/>
            <person name="Hutchinson M.I."/>
            <person name="Powell A.J."/>
            <person name="Barry K."/>
            <person name="Miller A.N."/>
            <person name="Grigoriev I.V."/>
            <person name="Debuchy R."/>
            <person name="Gladieux P."/>
            <person name="Hiltunen Thoren M."/>
            <person name="Johannesson H."/>
        </authorList>
    </citation>
    <scope>NUCLEOTIDE SEQUENCE</scope>
    <source>
        <strain evidence="1">CBS 168.71</strain>
    </source>
</reference>
<sequence>MPWTVGREQKTEFLRTTTAAVDPAATQPGRYFAEQGLGSDQASRMAMTRSKVRRNHPSVVTRHTALTSYPARTNRRNGLLSVIRASRSHGTSQIRCPRSTVPGFQVSVPILCSFGDSPGLRRRLKRDDSIGLEAGEEQLAFLFAQSRAAVVGGIFVRLMRGKATKGPESYPVCKPYGCDWPGRNRLVGDPHVLRWLVCLSRAYCCFWTPRYVPLPRGTRASCLIRVSI</sequence>
<dbReference type="GeneID" id="87845354"/>
<name>A0AAE0HNY3_9PEZI</name>
<dbReference type="RefSeq" id="XP_062663537.1">
    <property type="nucleotide sequence ID" value="XM_062808406.1"/>
</dbReference>
<dbReference type="Proteomes" id="UP001278766">
    <property type="component" value="Unassembled WGS sequence"/>
</dbReference>
<reference evidence="1" key="2">
    <citation type="submission" date="2023-06" db="EMBL/GenBank/DDBJ databases">
        <authorList>
            <consortium name="Lawrence Berkeley National Laboratory"/>
            <person name="Haridas S."/>
            <person name="Hensen N."/>
            <person name="Bonometti L."/>
            <person name="Westerberg I."/>
            <person name="Brannstrom I.O."/>
            <person name="Guillou S."/>
            <person name="Cros-Aarteil S."/>
            <person name="Calhoun S."/>
            <person name="Kuo A."/>
            <person name="Mondo S."/>
            <person name="Pangilinan J."/>
            <person name="Riley R."/>
            <person name="Labutti K."/>
            <person name="Andreopoulos B."/>
            <person name="Lipzen A."/>
            <person name="Chen C."/>
            <person name="Yanf M."/>
            <person name="Daum C."/>
            <person name="Ng V."/>
            <person name="Clum A."/>
            <person name="Steindorff A."/>
            <person name="Ohm R."/>
            <person name="Martin F."/>
            <person name="Silar P."/>
            <person name="Natvig D."/>
            <person name="Lalanne C."/>
            <person name="Gautier V."/>
            <person name="Ament-Velasquez S.L."/>
            <person name="Kruys A."/>
            <person name="Hutchinson M.I."/>
            <person name="Powell A.J."/>
            <person name="Barry K."/>
            <person name="Miller A.N."/>
            <person name="Grigoriev I.V."/>
            <person name="Debuchy R."/>
            <person name="Gladieux P."/>
            <person name="Thoren M.H."/>
            <person name="Johannesson H."/>
        </authorList>
    </citation>
    <scope>NUCLEOTIDE SEQUENCE</scope>
    <source>
        <strain evidence="1">CBS 168.71</strain>
    </source>
</reference>
<dbReference type="EMBL" id="JAUEPN010000001">
    <property type="protein sequence ID" value="KAK3300023.1"/>
    <property type="molecule type" value="Genomic_DNA"/>
</dbReference>
<keyword evidence="2" id="KW-1185">Reference proteome</keyword>
<organism evidence="1 2">
    <name type="scientific">Chaetomium fimeti</name>
    <dbReference type="NCBI Taxonomy" id="1854472"/>
    <lineage>
        <taxon>Eukaryota</taxon>
        <taxon>Fungi</taxon>
        <taxon>Dikarya</taxon>
        <taxon>Ascomycota</taxon>
        <taxon>Pezizomycotina</taxon>
        <taxon>Sordariomycetes</taxon>
        <taxon>Sordariomycetidae</taxon>
        <taxon>Sordariales</taxon>
        <taxon>Chaetomiaceae</taxon>
        <taxon>Chaetomium</taxon>
    </lineage>
</organism>
<protein>
    <submittedName>
        <fullName evidence="1">Uncharacterized protein</fullName>
    </submittedName>
</protein>
<proteinExistence type="predicted"/>
<accession>A0AAE0HNY3</accession>